<evidence type="ECO:0000313" key="2">
    <source>
        <dbReference type="Proteomes" id="UP000198929"/>
    </source>
</evidence>
<gene>
    <name evidence="1" type="ORF">SAMN05661109_00728</name>
</gene>
<dbReference type="STRING" id="1121357.SAMN05661109_00728"/>
<sequence length="101" mass="10929">MAGMHADLDAIRAALQQAHDEVSTLRRIAEKDSPFFPVSAAGAGFAERGERLAAALEEVQQGTIRRLEARLRHFDQIAAATDAIEGTEEENVGELSRNDIG</sequence>
<dbReference type="AlphaFoldDB" id="A0A1H9QZV9"/>
<keyword evidence="2" id="KW-1185">Reference proteome</keyword>
<protein>
    <recommendedName>
        <fullName evidence="3">PE family protein</fullName>
    </recommendedName>
</protein>
<name>A0A1H9QZV9_9CORY</name>
<evidence type="ECO:0008006" key="3">
    <source>
        <dbReference type="Google" id="ProtNLM"/>
    </source>
</evidence>
<dbReference type="RefSeq" id="WP_092256290.1">
    <property type="nucleotide sequence ID" value="NZ_CP047199.1"/>
</dbReference>
<dbReference type="EMBL" id="FOGQ01000002">
    <property type="protein sequence ID" value="SER66006.1"/>
    <property type="molecule type" value="Genomic_DNA"/>
</dbReference>
<organism evidence="1 2">
    <name type="scientific">Corynebacterium cystitidis DSM 20524</name>
    <dbReference type="NCBI Taxonomy" id="1121357"/>
    <lineage>
        <taxon>Bacteria</taxon>
        <taxon>Bacillati</taxon>
        <taxon>Actinomycetota</taxon>
        <taxon>Actinomycetes</taxon>
        <taxon>Mycobacteriales</taxon>
        <taxon>Corynebacteriaceae</taxon>
        <taxon>Corynebacterium</taxon>
    </lineage>
</organism>
<dbReference type="Proteomes" id="UP000198929">
    <property type="component" value="Unassembled WGS sequence"/>
</dbReference>
<accession>A0A1H9QZV9</accession>
<evidence type="ECO:0000313" key="1">
    <source>
        <dbReference type="EMBL" id="SER66006.1"/>
    </source>
</evidence>
<proteinExistence type="predicted"/>
<reference evidence="2" key="1">
    <citation type="submission" date="2016-10" db="EMBL/GenBank/DDBJ databases">
        <authorList>
            <person name="Varghese N."/>
            <person name="Submissions S."/>
        </authorList>
    </citation>
    <scope>NUCLEOTIDE SEQUENCE [LARGE SCALE GENOMIC DNA]</scope>
    <source>
        <strain evidence="2">DSM 20524</strain>
    </source>
</reference>